<keyword evidence="3" id="KW-1185">Reference proteome</keyword>
<organism evidence="2 3">
    <name type="scientific">Stutzerimonas stutzeri (strain A1501)</name>
    <name type="common">Pseudomonas stutzeri</name>
    <dbReference type="NCBI Taxonomy" id="379731"/>
    <lineage>
        <taxon>Bacteria</taxon>
        <taxon>Pseudomonadati</taxon>
        <taxon>Pseudomonadota</taxon>
        <taxon>Gammaproteobacteria</taxon>
        <taxon>Pseudomonadales</taxon>
        <taxon>Pseudomonadaceae</taxon>
        <taxon>Stutzerimonas</taxon>
    </lineage>
</organism>
<dbReference type="Proteomes" id="UP000000233">
    <property type="component" value="Chromosome"/>
</dbReference>
<dbReference type="AlphaFoldDB" id="A4VG27"/>
<dbReference type="Pfam" id="PF06980">
    <property type="entry name" value="DUF1302"/>
    <property type="match status" value="1"/>
</dbReference>
<gene>
    <name evidence="2" type="ordered locus">PST_0221</name>
</gene>
<dbReference type="InterPro" id="IPR010727">
    <property type="entry name" value="DUF1302"/>
</dbReference>
<accession>A4VG27</accession>
<sequence>MRAKKQGTYAAYLKPPGKRGNRLHSQQQKQFPRHTMHQLRRGHGALVFTLLAVNSTLCHAATFELDNGISGRWDTSLSTGMSISTSDPDRNLLPTVYDGRAAGINGNDGRMNFKAGDTISRVVKGTTELALSRDNLGLQISGKFWHDDLLENGDARFKDFDDSGFDSLAKFSGAELMDAYVWGEFQLNDRPLDLRLGQQVLSWGESTFIQGGLNVINPIDANALTTPGVEIKEALIPVNLFNLSLGISENLSTSAFYQLEWRATVQPGCGTFFAQSDASQPGCGPLYAVSGRTEAQQENMQLVNPLLPAGANMVIPRISDDTPADAGQWGVRLDYFAEELNSTELAFYVMNYHSRLPYTNAITADYSKRPGSGFFLPGVTNNPLYGGSNAKPLAQAPLYQMAFPEDIRLYGISFNTSGPWGISMSGELSHRPNQPIAINGQDFLYASGFLDTESPIVDELFGLDIQAPGSGPILAKAAGLYGTQVQGYRRKPVSQLQLTAMQTFSDIWGADNLLLIAEVGTVHVADLEPVETLAYGRDAVYGSGVEGAAIACKNPALKQDYCQREGYTTPWSWGYAARANLTYNDLLPGTVVTPSLAWRYDVEGYAPSPAPQFVEGRQAVTLAVNFDYLERYNAAVSYTDFFGGDFNPQTDRDFISFTLGAKF</sequence>
<feature type="region of interest" description="Disordered" evidence="1">
    <location>
        <begin position="1"/>
        <end position="25"/>
    </location>
</feature>
<dbReference type="KEGG" id="psa:PST_0221"/>
<dbReference type="eggNOG" id="COG3203">
    <property type="taxonomic scope" value="Bacteria"/>
</dbReference>
<proteinExistence type="predicted"/>
<dbReference type="EMBL" id="CP000304">
    <property type="protein sequence ID" value="ABP77928.1"/>
    <property type="molecule type" value="Genomic_DNA"/>
</dbReference>
<dbReference type="HOGENOM" id="CLU_016532_0_0_6"/>
<reference evidence="2 3" key="1">
    <citation type="journal article" date="2008" name="Proc. Natl. Acad. Sci. U.S.A.">
        <title>Nitrogen fixation island and rhizosphere competence traits in the genome of root-associated Pseudomonas stutzeri A1501.</title>
        <authorList>
            <person name="Yan Y."/>
            <person name="Yang J."/>
            <person name="Dou Y."/>
            <person name="Chen M."/>
            <person name="Ping S."/>
            <person name="Peng J."/>
            <person name="Lu W."/>
            <person name="Zhang W."/>
            <person name="Yao Z."/>
            <person name="Li H."/>
            <person name="Liu W."/>
            <person name="He S."/>
            <person name="Geng L."/>
            <person name="Zhang X."/>
            <person name="Yang F."/>
            <person name="Yu H."/>
            <person name="Zhan Y."/>
            <person name="Li D."/>
            <person name="Lin Z."/>
            <person name="Wang Y."/>
            <person name="Elmerich C."/>
            <person name="Lin M."/>
            <person name="Jin Q."/>
        </authorList>
    </citation>
    <scope>NUCLEOTIDE SEQUENCE [LARGE SCALE GENOMIC DNA]</scope>
    <source>
        <strain evidence="2 3">A1501</strain>
    </source>
</reference>
<protein>
    <submittedName>
        <fullName evidence="2">Type V secretory pathway, adhesin AidA</fullName>
    </submittedName>
</protein>
<name>A4VG27_STUS1</name>
<evidence type="ECO:0000313" key="2">
    <source>
        <dbReference type="EMBL" id="ABP77928.1"/>
    </source>
</evidence>
<evidence type="ECO:0000256" key="1">
    <source>
        <dbReference type="SAM" id="MobiDB-lite"/>
    </source>
</evidence>
<evidence type="ECO:0000313" key="3">
    <source>
        <dbReference type="Proteomes" id="UP000000233"/>
    </source>
</evidence>